<evidence type="ECO:0000256" key="1">
    <source>
        <dbReference type="SAM" id="SignalP"/>
    </source>
</evidence>
<feature type="signal peptide" evidence="1">
    <location>
        <begin position="1"/>
        <end position="27"/>
    </location>
</feature>
<evidence type="ECO:0000313" key="2">
    <source>
        <dbReference type="EMBL" id="KAK8174245.1"/>
    </source>
</evidence>
<keyword evidence="1" id="KW-0732">Signal</keyword>
<sequence>MHIERGQSMSNQITLLILASLLLYSSAYLNQLVCSGLVWSGGLVWPLFQNSLSLSPSLPRAYCHSLLHTSSLLSLLFSPSQARFWGLLGIIVVLRSLNRPSTLHPSVSLA</sequence>
<evidence type="ECO:0008006" key="4">
    <source>
        <dbReference type="Google" id="ProtNLM"/>
    </source>
</evidence>
<feature type="chain" id="PRO_5045790673" description="Secreted protein" evidence="1">
    <location>
        <begin position="28"/>
        <end position="110"/>
    </location>
</feature>
<comment type="caution">
    <text evidence="2">The sequence shown here is derived from an EMBL/GenBank/DDBJ whole genome shotgun (WGS) entry which is preliminary data.</text>
</comment>
<proteinExistence type="predicted"/>
<name>A0ABR1Y0X4_9PEZI</name>
<dbReference type="EMBL" id="JBBWUH010000003">
    <property type="protein sequence ID" value="KAK8174245.1"/>
    <property type="molecule type" value="Genomic_DNA"/>
</dbReference>
<keyword evidence="3" id="KW-1185">Reference proteome</keyword>
<organism evidence="2 3">
    <name type="scientific">Phyllosticta citrichinensis</name>
    <dbReference type="NCBI Taxonomy" id="1130410"/>
    <lineage>
        <taxon>Eukaryota</taxon>
        <taxon>Fungi</taxon>
        <taxon>Dikarya</taxon>
        <taxon>Ascomycota</taxon>
        <taxon>Pezizomycotina</taxon>
        <taxon>Dothideomycetes</taxon>
        <taxon>Dothideomycetes incertae sedis</taxon>
        <taxon>Botryosphaeriales</taxon>
        <taxon>Phyllostictaceae</taxon>
        <taxon>Phyllosticta</taxon>
    </lineage>
</organism>
<evidence type="ECO:0000313" key="3">
    <source>
        <dbReference type="Proteomes" id="UP001456524"/>
    </source>
</evidence>
<reference evidence="2 3" key="1">
    <citation type="journal article" date="2022" name="G3 (Bethesda)">
        <title>Enemy or ally: a genomic approach to elucidate the lifestyle of Phyllosticta citrichinaensis.</title>
        <authorList>
            <person name="Buijs V.A."/>
            <person name="Groenewald J.Z."/>
            <person name="Haridas S."/>
            <person name="LaButti K.M."/>
            <person name="Lipzen A."/>
            <person name="Martin F.M."/>
            <person name="Barry K."/>
            <person name="Grigoriev I.V."/>
            <person name="Crous P.W."/>
            <person name="Seidl M.F."/>
        </authorList>
    </citation>
    <scope>NUCLEOTIDE SEQUENCE [LARGE SCALE GENOMIC DNA]</scope>
    <source>
        <strain evidence="2 3">CBS 129764</strain>
    </source>
</reference>
<protein>
    <recommendedName>
        <fullName evidence="4">Secreted protein</fullName>
    </recommendedName>
</protein>
<dbReference type="Proteomes" id="UP001456524">
    <property type="component" value="Unassembled WGS sequence"/>
</dbReference>
<gene>
    <name evidence="2" type="ORF">IWX90DRAFT_167220</name>
</gene>
<accession>A0ABR1Y0X4</accession>